<accession>A0A6L9UG36</accession>
<dbReference type="SUPFAM" id="SSF51679">
    <property type="entry name" value="Bacterial luciferase-like"/>
    <property type="match status" value="1"/>
</dbReference>
<evidence type="ECO:0000256" key="5">
    <source>
        <dbReference type="SAM" id="Phobius"/>
    </source>
</evidence>
<dbReference type="Proteomes" id="UP000483035">
    <property type="component" value="Unassembled WGS sequence"/>
</dbReference>
<proteinExistence type="predicted"/>
<dbReference type="Gene3D" id="3.20.20.30">
    <property type="entry name" value="Luciferase-like domain"/>
    <property type="match status" value="1"/>
</dbReference>
<dbReference type="GO" id="GO:0016705">
    <property type="term" value="F:oxidoreductase activity, acting on paired donors, with incorporation or reduction of molecular oxygen"/>
    <property type="evidence" value="ECO:0007669"/>
    <property type="project" value="InterPro"/>
</dbReference>
<dbReference type="Pfam" id="PF00296">
    <property type="entry name" value="Bac_luciferase"/>
    <property type="match status" value="1"/>
</dbReference>
<keyword evidence="5" id="KW-0472">Membrane</keyword>
<keyword evidence="5" id="KW-1133">Transmembrane helix</keyword>
<dbReference type="InterPro" id="IPR051260">
    <property type="entry name" value="Diverse_substr_monoxygenases"/>
</dbReference>
<dbReference type="NCBIfam" id="TIGR03571">
    <property type="entry name" value="lucif_BA3436"/>
    <property type="match status" value="1"/>
</dbReference>
<dbReference type="RefSeq" id="WP_163994882.1">
    <property type="nucleotide sequence ID" value="NZ_WUEY01000048.1"/>
</dbReference>
<sequence>MSKQSATNLIKKADRLTVGIEFPLDNDWSPDGEARRIADGRSRGVPDLSGQADIVRKIDALGFAALWIRDVPVFDEVNMGDAGSVYDVFALLGFLAGITRHVALGTAAVVLPIRHPMMTAKAAASIDALSNGRLILGVASGDRPVEYPLLGIDFDSRGQAFRDAVGYLRAAWQEGGLPVEGQRIPSLDLLPRPAQPSIPLVVAGRAQQDEAWLEANMDGRFVYPGNFDRLIVQAREWASRTGGMRPFISAFHLDLTDDPDARAEPVRFGARIGRKALIEHLRALRRGGVDHMAINLRQSARPLDEVIEELAAEVIPALDESKAAQAA</sequence>
<evidence type="ECO:0000313" key="8">
    <source>
        <dbReference type="Proteomes" id="UP000483035"/>
    </source>
</evidence>
<name>A0A6L9UG36_9HYPH</name>
<keyword evidence="2" id="KW-0288">FMN</keyword>
<organism evidence="7 8">
    <name type="scientific">Rhizobium lusitanum</name>
    <dbReference type="NCBI Taxonomy" id="293958"/>
    <lineage>
        <taxon>Bacteria</taxon>
        <taxon>Pseudomonadati</taxon>
        <taxon>Pseudomonadota</taxon>
        <taxon>Alphaproteobacteria</taxon>
        <taxon>Hyphomicrobiales</taxon>
        <taxon>Rhizobiaceae</taxon>
        <taxon>Rhizobium/Agrobacterium group</taxon>
        <taxon>Rhizobium</taxon>
    </lineage>
</organism>
<dbReference type="InterPro" id="IPR020020">
    <property type="entry name" value="Luciferase-type_oxidoreductase"/>
</dbReference>
<dbReference type="EMBL" id="WUEY01000048">
    <property type="protein sequence ID" value="NEI74975.1"/>
    <property type="molecule type" value="Genomic_DNA"/>
</dbReference>
<feature type="domain" description="Luciferase-like" evidence="6">
    <location>
        <begin position="41"/>
        <end position="207"/>
    </location>
</feature>
<dbReference type="InterPro" id="IPR011251">
    <property type="entry name" value="Luciferase-like_dom"/>
</dbReference>
<evidence type="ECO:0000256" key="3">
    <source>
        <dbReference type="ARBA" id="ARBA00023002"/>
    </source>
</evidence>
<comment type="caution">
    <text evidence="7">The sequence shown here is derived from an EMBL/GenBank/DDBJ whole genome shotgun (WGS) entry which is preliminary data.</text>
</comment>
<keyword evidence="3 7" id="KW-0560">Oxidoreductase</keyword>
<keyword evidence="4" id="KW-0503">Monooxygenase</keyword>
<dbReference type="GO" id="GO:0004497">
    <property type="term" value="F:monooxygenase activity"/>
    <property type="evidence" value="ECO:0007669"/>
    <property type="project" value="UniProtKB-KW"/>
</dbReference>
<feature type="transmembrane region" description="Helical" evidence="5">
    <location>
        <begin position="88"/>
        <end position="111"/>
    </location>
</feature>
<dbReference type="InterPro" id="IPR036661">
    <property type="entry name" value="Luciferase-like_sf"/>
</dbReference>
<evidence type="ECO:0000256" key="4">
    <source>
        <dbReference type="ARBA" id="ARBA00023033"/>
    </source>
</evidence>
<dbReference type="AlphaFoldDB" id="A0A6L9UG36"/>
<evidence type="ECO:0000256" key="1">
    <source>
        <dbReference type="ARBA" id="ARBA00022630"/>
    </source>
</evidence>
<protein>
    <submittedName>
        <fullName evidence="7">TIGR03571 family LLM class oxidoreductase</fullName>
        <ecNumber evidence="7">1.-.-.-</ecNumber>
    </submittedName>
</protein>
<reference evidence="7 8" key="1">
    <citation type="submission" date="2019-12" db="EMBL/GenBank/DDBJ databases">
        <title>Rhizobium genotypes associated with high levels of biological nitrogen fixation by grain legumes in a temperate-maritime cropping system.</title>
        <authorList>
            <person name="Maluk M."/>
            <person name="Francesc Ferrando Molina F."/>
            <person name="Lopez Del Egido L."/>
            <person name="Lafos M."/>
            <person name="Langarica-Fuentes A."/>
            <person name="Gebre Yohannes G."/>
            <person name="Young M.W."/>
            <person name="Martin P."/>
            <person name="Gantlett R."/>
            <person name="Kenicer G."/>
            <person name="Hawes C."/>
            <person name="Begg G.S."/>
            <person name="Quilliam R.S."/>
            <person name="Squire G.R."/>
            <person name="Poole P.S."/>
            <person name="Young P.W."/>
            <person name="Iannetta P.M."/>
            <person name="James E.K."/>
        </authorList>
    </citation>
    <scope>NUCLEOTIDE SEQUENCE [LARGE SCALE GENOMIC DNA]</scope>
    <source>
        <strain evidence="7 8">JHI1118</strain>
    </source>
</reference>
<evidence type="ECO:0000256" key="2">
    <source>
        <dbReference type="ARBA" id="ARBA00022643"/>
    </source>
</evidence>
<gene>
    <name evidence="7" type="ORF">GR212_36195</name>
</gene>
<evidence type="ECO:0000313" key="7">
    <source>
        <dbReference type="EMBL" id="NEI74975.1"/>
    </source>
</evidence>
<dbReference type="PANTHER" id="PTHR30011">
    <property type="entry name" value="ALKANESULFONATE MONOOXYGENASE-RELATED"/>
    <property type="match status" value="1"/>
</dbReference>
<keyword evidence="5" id="KW-0812">Transmembrane</keyword>
<evidence type="ECO:0000259" key="6">
    <source>
        <dbReference type="Pfam" id="PF00296"/>
    </source>
</evidence>
<dbReference type="EC" id="1.-.-.-" evidence="7"/>
<keyword evidence="1" id="KW-0285">Flavoprotein</keyword>
<dbReference type="PANTHER" id="PTHR30011:SF16">
    <property type="entry name" value="C2H2 FINGER DOMAIN TRANSCRIPTION FACTOR (EUROFUNG)-RELATED"/>
    <property type="match status" value="1"/>
</dbReference>